<dbReference type="PANTHER" id="PTHR21521:SF0">
    <property type="entry name" value="AMUN, ISOFORM A"/>
    <property type="match status" value="1"/>
</dbReference>
<dbReference type="PANTHER" id="PTHR21521">
    <property type="entry name" value="AMUN, ISOFORM A"/>
    <property type="match status" value="1"/>
</dbReference>
<dbReference type="AlphaFoldDB" id="A0A8H7GKQ6"/>
<dbReference type="OrthoDB" id="8249012at2759"/>
<name>A0A8H7GKQ6_9ASCO</name>
<accession>A0A8H7GKQ6</accession>
<gene>
    <name evidence="1" type="ORF">HF325_006395</name>
</gene>
<proteinExistence type="predicted"/>
<organism evidence="1 2">
    <name type="scientific">Metschnikowia pulcherrima</name>
    <dbReference type="NCBI Taxonomy" id="27326"/>
    <lineage>
        <taxon>Eukaryota</taxon>
        <taxon>Fungi</taxon>
        <taxon>Dikarya</taxon>
        <taxon>Ascomycota</taxon>
        <taxon>Saccharomycotina</taxon>
        <taxon>Pichiomycetes</taxon>
        <taxon>Metschnikowiaceae</taxon>
        <taxon>Metschnikowia</taxon>
    </lineage>
</organism>
<evidence type="ECO:0000313" key="1">
    <source>
        <dbReference type="EMBL" id="KAF7998863.1"/>
    </source>
</evidence>
<sequence>MRIFHITKTELTLLMDWKLGKGKFRPNLSKLISSNSDEAVIEISRDGFAVFTKQISLTVADNSPQTFLANYKKTTRDALKIMCQLKGVGPATASLLLSLLSKVTMFAPPFFSDESFMYFVRDVLRPRQPIKYNVKEYIEEFIPVIIGLSTDDKFVSPNQLEQGAWALKTFDLYKTDRLADIKVPFAIEENFLYSFKDAPKYLAGHQSKKRSAVENDERIIKRKHDVRS</sequence>
<dbReference type="Proteomes" id="UP000649328">
    <property type="component" value="Unassembled WGS sequence"/>
</dbReference>
<keyword evidence="2" id="KW-1185">Reference proteome</keyword>
<comment type="caution">
    <text evidence="1">The sequence shown here is derived from an EMBL/GenBank/DDBJ whole genome shotgun (WGS) entry which is preliminary data.</text>
</comment>
<dbReference type="EMBL" id="JACBPP010000010">
    <property type="protein sequence ID" value="KAF7998863.1"/>
    <property type="molecule type" value="Genomic_DNA"/>
</dbReference>
<reference evidence="1" key="1">
    <citation type="submission" date="2020-10" db="EMBL/GenBank/DDBJ databases">
        <title>The Whole-Genome Sequence of Metschnikowia persimmonesis, a Novel Endophytic Yeast Species Isolated from Medicinal Plant Diospyros kaki Thumb.</title>
        <authorList>
            <person name="Rahmat E."/>
            <person name="Kang Y."/>
        </authorList>
    </citation>
    <scope>NUCLEOTIDE SEQUENCE</scope>
    <source>
        <strain evidence="1">KIOM G15050</strain>
    </source>
</reference>
<protein>
    <submittedName>
        <fullName evidence="1">Uncharacterized protein</fullName>
    </submittedName>
</protein>
<evidence type="ECO:0000313" key="2">
    <source>
        <dbReference type="Proteomes" id="UP000649328"/>
    </source>
</evidence>